<dbReference type="SUPFAM" id="SSF50475">
    <property type="entry name" value="FMN-binding split barrel"/>
    <property type="match status" value="1"/>
</dbReference>
<evidence type="ECO:0000313" key="2">
    <source>
        <dbReference type="EMBL" id="CAD0081494.1"/>
    </source>
</evidence>
<organism evidence="2 3">
    <name type="scientific">Aureobasidium vineae</name>
    <dbReference type="NCBI Taxonomy" id="2773715"/>
    <lineage>
        <taxon>Eukaryota</taxon>
        <taxon>Fungi</taxon>
        <taxon>Dikarya</taxon>
        <taxon>Ascomycota</taxon>
        <taxon>Pezizomycotina</taxon>
        <taxon>Dothideomycetes</taxon>
        <taxon>Dothideomycetidae</taxon>
        <taxon>Dothideales</taxon>
        <taxon>Saccotheciaceae</taxon>
        <taxon>Aureobasidium</taxon>
    </lineage>
</organism>
<gene>
    <name evidence="2" type="ORF">AWRI4619_LOCUS61</name>
</gene>
<protein>
    <recommendedName>
        <fullName evidence="1">Flavin reductase like domain-containing protein</fullName>
    </recommendedName>
</protein>
<comment type="caution">
    <text evidence="2">The sequence shown here is derived from an EMBL/GenBank/DDBJ whole genome shotgun (WGS) entry which is preliminary data.</text>
</comment>
<dbReference type="InterPro" id="IPR012349">
    <property type="entry name" value="Split_barrel_FMN-bd"/>
</dbReference>
<evidence type="ECO:0000313" key="3">
    <source>
        <dbReference type="Proteomes" id="UP000716446"/>
    </source>
</evidence>
<dbReference type="GO" id="GO:0010181">
    <property type="term" value="F:FMN binding"/>
    <property type="evidence" value="ECO:0007669"/>
    <property type="project" value="InterPro"/>
</dbReference>
<dbReference type="AlphaFoldDB" id="A0A9N8J724"/>
<reference evidence="2" key="1">
    <citation type="submission" date="2020-06" db="EMBL/GenBank/DDBJ databases">
        <authorList>
            <person name="Onetto C."/>
        </authorList>
    </citation>
    <scope>NUCLEOTIDE SEQUENCE</scope>
</reference>
<evidence type="ECO:0000259" key="1">
    <source>
        <dbReference type="SMART" id="SM00903"/>
    </source>
</evidence>
<dbReference type="Pfam" id="PF01613">
    <property type="entry name" value="Flavin_Reduct"/>
    <property type="match status" value="1"/>
</dbReference>
<dbReference type="PANTHER" id="PTHR43812:SF2">
    <property type="entry name" value="FLAVIN REDUCTASE LIKE DOMAIN-CONTAINING PROTEIN"/>
    <property type="match status" value="1"/>
</dbReference>
<keyword evidence="3" id="KW-1185">Reference proteome</keyword>
<sequence length="248" mass="27362">MVFYETGSDHGLPYDPFKACVVPRPIGWISTRSPRGTDNLAPYSQFTNLTFDPPYVMFSSNRTPDGKRKDTVENAESTGFFAWNLATYALREEVNITAQQLDPSEDEFTHAKLEKEEAKKIPVALVKQSPVRFECAFDRVIELPGNPPMGTVDIIFGRVLAVHITDTVLTNGKIDIAKTEPIARLGYYEYAVIRETFEMKIPGTNKALLDGLEGSSKANRELEGKDAGVGQLKRAQSVGAEAAIGESK</sequence>
<dbReference type="PANTHER" id="PTHR43812">
    <property type="entry name" value="BLR2425 PROTEIN"/>
    <property type="match status" value="1"/>
</dbReference>
<accession>A0A9N8J724</accession>
<feature type="domain" description="Flavin reductase like" evidence="1">
    <location>
        <begin position="19"/>
        <end position="173"/>
    </location>
</feature>
<dbReference type="Proteomes" id="UP000716446">
    <property type="component" value="Unassembled WGS sequence"/>
</dbReference>
<dbReference type="EMBL" id="CAIJEN010000001">
    <property type="protein sequence ID" value="CAD0081494.1"/>
    <property type="molecule type" value="Genomic_DNA"/>
</dbReference>
<dbReference type="Gene3D" id="2.30.110.10">
    <property type="entry name" value="Electron Transport, Fmn-binding Protein, Chain A"/>
    <property type="match status" value="1"/>
</dbReference>
<name>A0A9N8J724_9PEZI</name>
<proteinExistence type="predicted"/>
<dbReference type="SMART" id="SM00903">
    <property type="entry name" value="Flavin_Reduct"/>
    <property type="match status" value="1"/>
</dbReference>
<dbReference type="InterPro" id="IPR002563">
    <property type="entry name" value="Flavin_Rdtase-like_dom"/>
</dbReference>